<keyword evidence="2" id="KW-1185">Reference proteome</keyword>
<name>A0ABS5R1F5_9LACO</name>
<proteinExistence type="predicted"/>
<dbReference type="Proteomes" id="UP001519504">
    <property type="component" value="Unassembled WGS sequence"/>
</dbReference>
<gene>
    <name evidence="1" type="ORF">G6R29_02260</name>
</gene>
<protein>
    <submittedName>
        <fullName evidence="1">Uncharacterized protein</fullName>
    </submittedName>
</protein>
<accession>A0ABS5R1F5</accession>
<comment type="caution">
    <text evidence="1">The sequence shown here is derived from an EMBL/GenBank/DDBJ whole genome shotgun (WGS) entry which is preliminary data.</text>
</comment>
<dbReference type="RefSeq" id="WP_213808741.1">
    <property type="nucleotide sequence ID" value="NZ_JAAMFK010000002.1"/>
</dbReference>
<dbReference type="EMBL" id="JAAMFK010000002">
    <property type="protein sequence ID" value="MBS9338461.1"/>
    <property type="molecule type" value="Genomic_DNA"/>
</dbReference>
<sequence length="277" mass="30985">MQIQLIDSLDHNRLPAVAWQIDQVKKGVSDELFIATPHENSVGICEELGLPLEKVVDMASRKRLSEIPAGDGYFLDDLKVANDGQRVFENDGTVSLVTCGRRIASVVLFSGSSYLVQAVSWLNQAGQVTRKDIYQKNGQLFCKQFYNRGSLLESDYFFGEEKAVVKDYYYNNRRNFSIVFGEEYPSFEAGLQDYLSASASTAEVVVTDSNRLSTLGQNMVLACPDGVFDQNGKVLPDVLMMMENDQHPVKTIWASGSDLTRLASQNLPMDKIKKHDF</sequence>
<evidence type="ECO:0000313" key="1">
    <source>
        <dbReference type="EMBL" id="MBS9338461.1"/>
    </source>
</evidence>
<reference evidence="1 2" key="1">
    <citation type="submission" date="2020-02" db="EMBL/GenBank/DDBJ databases">
        <title>Fructobacillus sp. isolated from paper mulberry of Taiwan.</title>
        <authorList>
            <person name="Lin S.-T."/>
        </authorList>
    </citation>
    <scope>NUCLEOTIDE SEQUENCE [LARGE SCALE GENOMIC DNA]</scope>
    <source>
        <strain evidence="1 2">M2-14</strain>
    </source>
</reference>
<organism evidence="1 2">
    <name type="scientific">Fructobacillus broussonetiae</name>
    <dbReference type="NCBI Taxonomy" id="2713173"/>
    <lineage>
        <taxon>Bacteria</taxon>
        <taxon>Bacillati</taxon>
        <taxon>Bacillota</taxon>
        <taxon>Bacilli</taxon>
        <taxon>Lactobacillales</taxon>
        <taxon>Lactobacillaceae</taxon>
        <taxon>Fructobacillus</taxon>
    </lineage>
</organism>
<evidence type="ECO:0000313" key="2">
    <source>
        <dbReference type="Proteomes" id="UP001519504"/>
    </source>
</evidence>